<dbReference type="PANTHER" id="PTHR46268:SF6">
    <property type="entry name" value="UNIVERSAL STRESS PROTEIN UP12"/>
    <property type="match status" value="1"/>
</dbReference>
<dbReference type="InterPro" id="IPR006016">
    <property type="entry name" value="UspA"/>
</dbReference>
<sequence length="288" mass="31186">MAQSFTPPSIVVGIDGSRGAVRAAVWAIDEALSRDIPLRLMYANEPHESDPADPQEQERRLASAELAVRYAANAVEATERQVKVEIEIVHSKPTPALIEASRSAAMICVGAVGLKHFDHNRMGSTAISLVSSAHCPVAIVRGSDRTAAEPGWIVVELDESPDSAAVLQCGVEEARLRGAPLRVLGSWQSRYTDVHDTHAVADGNRMVRAQLDRRISRWKHRYPDLDVRPVAIHGSVLNYLAKHGDSIQLVVVGARNADSVEELLGPTGSAALHNTDCSVLVADRQRLL</sequence>
<dbReference type="InterPro" id="IPR006015">
    <property type="entry name" value="Universal_stress_UspA"/>
</dbReference>
<evidence type="ECO:0000313" key="3">
    <source>
        <dbReference type="EMBL" id="MCI4675111.1"/>
    </source>
</evidence>
<feature type="domain" description="UspA" evidence="2">
    <location>
        <begin position="10"/>
        <end position="141"/>
    </location>
</feature>
<dbReference type="Proteomes" id="UP001139068">
    <property type="component" value="Unassembled WGS sequence"/>
</dbReference>
<reference evidence="3" key="1">
    <citation type="journal article" date="2022" name="ISME J.">
        <title>Identification of active gaseous-alkane degraders at natural gas seeps.</title>
        <authorList>
            <person name="Farhan Ul Haque M."/>
            <person name="Hernandez M."/>
            <person name="Crombie A.T."/>
            <person name="Murrell J.C."/>
        </authorList>
    </citation>
    <scope>NUCLEOTIDE SEQUENCE</scope>
    <source>
        <strain evidence="3">ANDR5</strain>
    </source>
</reference>
<dbReference type="PRINTS" id="PR01438">
    <property type="entry name" value="UNVRSLSTRESS"/>
</dbReference>
<proteinExistence type="inferred from homology"/>
<dbReference type="EMBL" id="JAIVFL010000001">
    <property type="protein sequence ID" value="MCI4675111.1"/>
    <property type="molecule type" value="Genomic_DNA"/>
</dbReference>
<protein>
    <submittedName>
        <fullName evidence="3">Universal stress protein</fullName>
    </submittedName>
</protein>
<organism evidence="3 4">
    <name type="scientific">Candidatus Mycolicibacterium alkanivorans</name>
    <dbReference type="NCBI Taxonomy" id="2954114"/>
    <lineage>
        <taxon>Bacteria</taxon>
        <taxon>Bacillati</taxon>
        <taxon>Actinomycetota</taxon>
        <taxon>Actinomycetes</taxon>
        <taxon>Mycobacteriales</taxon>
        <taxon>Mycobacteriaceae</taxon>
        <taxon>Mycolicibacterium</taxon>
    </lineage>
</organism>
<dbReference type="SUPFAM" id="SSF52402">
    <property type="entry name" value="Adenine nucleotide alpha hydrolases-like"/>
    <property type="match status" value="2"/>
</dbReference>
<evidence type="ECO:0000259" key="2">
    <source>
        <dbReference type="Pfam" id="PF00582"/>
    </source>
</evidence>
<accession>A0ABS9YV45</accession>
<dbReference type="Gene3D" id="3.40.50.620">
    <property type="entry name" value="HUPs"/>
    <property type="match status" value="2"/>
</dbReference>
<gene>
    <name evidence="3" type="ORF">K9U37_09505</name>
</gene>
<comment type="similarity">
    <text evidence="1">Belongs to the universal stress protein A family.</text>
</comment>
<name>A0ABS9YV45_9MYCO</name>
<dbReference type="RefSeq" id="WP_243071465.1">
    <property type="nucleotide sequence ID" value="NZ_JAIVFL010000001.1"/>
</dbReference>
<evidence type="ECO:0000313" key="4">
    <source>
        <dbReference type="Proteomes" id="UP001139068"/>
    </source>
</evidence>
<dbReference type="PANTHER" id="PTHR46268">
    <property type="entry name" value="STRESS RESPONSE PROTEIN NHAX"/>
    <property type="match status" value="1"/>
</dbReference>
<comment type="caution">
    <text evidence="3">The sequence shown here is derived from an EMBL/GenBank/DDBJ whole genome shotgun (WGS) entry which is preliminary data.</text>
</comment>
<dbReference type="InterPro" id="IPR014729">
    <property type="entry name" value="Rossmann-like_a/b/a_fold"/>
</dbReference>
<dbReference type="Pfam" id="PF00582">
    <property type="entry name" value="Usp"/>
    <property type="match status" value="2"/>
</dbReference>
<keyword evidence="4" id="KW-1185">Reference proteome</keyword>
<feature type="domain" description="UspA" evidence="2">
    <location>
        <begin position="153"/>
        <end position="281"/>
    </location>
</feature>
<evidence type="ECO:0000256" key="1">
    <source>
        <dbReference type="ARBA" id="ARBA00008791"/>
    </source>
</evidence>